<reference evidence="3" key="2">
    <citation type="submission" date="2020-09" db="EMBL/GenBank/DDBJ databases">
        <authorList>
            <person name="Sun Q."/>
            <person name="Zhou Y."/>
        </authorList>
    </citation>
    <scope>NUCLEOTIDE SEQUENCE</scope>
    <source>
        <strain evidence="3">CGMCC 1.15762</strain>
    </source>
</reference>
<protein>
    <submittedName>
        <fullName evidence="3">Uncharacterized protein</fullName>
    </submittedName>
</protein>
<reference evidence="3" key="1">
    <citation type="journal article" date="2014" name="Int. J. Syst. Evol. Microbiol.">
        <title>Complete genome sequence of Corynebacterium casei LMG S-19264T (=DSM 44701T), isolated from a smear-ripened cheese.</title>
        <authorList>
            <consortium name="US DOE Joint Genome Institute (JGI-PGF)"/>
            <person name="Walter F."/>
            <person name="Albersmeier A."/>
            <person name="Kalinowski J."/>
            <person name="Ruckert C."/>
        </authorList>
    </citation>
    <scope>NUCLEOTIDE SEQUENCE</scope>
    <source>
        <strain evidence="3">CGMCC 1.15762</strain>
    </source>
</reference>
<feature type="region of interest" description="Disordered" evidence="1">
    <location>
        <begin position="1"/>
        <end position="43"/>
    </location>
</feature>
<proteinExistence type="predicted"/>
<dbReference type="Proteomes" id="UP000617145">
    <property type="component" value="Unassembled WGS sequence"/>
</dbReference>
<keyword evidence="2" id="KW-1133">Transmembrane helix</keyword>
<dbReference type="AlphaFoldDB" id="A0A8J2ZJE7"/>
<evidence type="ECO:0000313" key="3">
    <source>
        <dbReference type="EMBL" id="GGG72156.1"/>
    </source>
</evidence>
<keyword evidence="2" id="KW-0472">Membrane</keyword>
<evidence type="ECO:0000313" key="4">
    <source>
        <dbReference type="Proteomes" id="UP000617145"/>
    </source>
</evidence>
<keyword evidence="2" id="KW-0812">Transmembrane</keyword>
<organism evidence="3 4">
    <name type="scientific">Salipiger pallidus</name>
    <dbReference type="NCBI Taxonomy" id="1775170"/>
    <lineage>
        <taxon>Bacteria</taxon>
        <taxon>Pseudomonadati</taxon>
        <taxon>Pseudomonadota</taxon>
        <taxon>Alphaproteobacteria</taxon>
        <taxon>Rhodobacterales</taxon>
        <taxon>Roseobacteraceae</taxon>
        <taxon>Salipiger</taxon>
    </lineage>
</organism>
<dbReference type="EMBL" id="BMJV01000003">
    <property type="protein sequence ID" value="GGG72156.1"/>
    <property type="molecule type" value="Genomic_DNA"/>
</dbReference>
<name>A0A8J2ZJE7_9RHOB</name>
<evidence type="ECO:0000256" key="1">
    <source>
        <dbReference type="SAM" id="MobiDB-lite"/>
    </source>
</evidence>
<sequence>MQASLGPGSAPGLASIGPSARERQAPNRRAVTPRTFVSGRAGTGAGPRWFDHATLEAETMFNTNDPLALPLLAGALATAFGLAALVINRKRQEPARVTAKAHVPVQRRLPVRNRIVKHR</sequence>
<comment type="caution">
    <text evidence="3">The sequence shown here is derived from an EMBL/GenBank/DDBJ whole genome shotgun (WGS) entry which is preliminary data.</text>
</comment>
<feature type="transmembrane region" description="Helical" evidence="2">
    <location>
        <begin position="67"/>
        <end position="87"/>
    </location>
</feature>
<gene>
    <name evidence="3" type="ORF">GCM10011415_20210</name>
</gene>
<keyword evidence="4" id="KW-1185">Reference proteome</keyword>
<evidence type="ECO:0000256" key="2">
    <source>
        <dbReference type="SAM" id="Phobius"/>
    </source>
</evidence>
<accession>A0A8J2ZJE7</accession>